<dbReference type="Pfam" id="PF01547">
    <property type="entry name" value="SBP_bac_1"/>
    <property type="match status" value="1"/>
</dbReference>
<accession>A0A537M8P6</accession>
<reference evidence="1 2" key="1">
    <citation type="journal article" date="2019" name="Nat. Microbiol.">
        <title>Mediterranean grassland soil C-N compound turnover is dependent on rainfall and depth, and is mediated by genomically divergent microorganisms.</title>
        <authorList>
            <person name="Diamond S."/>
            <person name="Andeer P.F."/>
            <person name="Li Z."/>
            <person name="Crits-Christoph A."/>
            <person name="Burstein D."/>
            <person name="Anantharaman K."/>
            <person name="Lane K.R."/>
            <person name="Thomas B.C."/>
            <person name="Pan C."/>
            <person name="Northen T.R."/>
            <person name="Banfield J.F."/>
        </authorList>
    </citation>
    <scope>NUCLEOTIDE SEQUENCE [LARGE SCALE GENOMIC DNA]</scope>
    <source>
        <strain evidence="1">NP_5</strain>
    </source>
</reference>
<dbReference type="PANTHER" id="PTHR43649:SF11">
    <property type="entry name" value="ABC TRANSPORTER SUBSTRATE-BINDING PROTEIN YESO-RELATED"/>
    <property type="match status" value="1"/>
</dbReference>
<dbReference type="AlphaFoldDB" id="A0A537M8P6"/>
<dbReference type="InterPro" id="IPR050490">
    <property type="entry name" value="Bact_solute-bd_prot1"/>
</dbReference>
<comment type="caution">
    <text evidence="1">The sequence shown here is derived from an EMBL/GenBank/DDBJ whole genome shotgun (WGS) entry which is preliminary data.</text>
</comment>
<name>A0A537M8P6_9BACT</name>
<dbReference type="PANTHER" id="PTHR43649">
    <property type="entry name" value="ARABINOSE-BINDING PROTEIN-RELATED"/>
    <property type="match status" value="1"/>
</dbReference>
<proteinExistence type="predicted"/>
<dbReference type="EMBL" id="VBAM01000015">
    <property type="protein sequence ID" value="TMJ16653.1"/>
    <property type="molecule type" value="Genomic_DNA"/>
</dbReference>
<organism evidence="1 2">
    <name type="scientific">Candidatus Segetimicrobium genomatis</name>
    <dbReference type="NCBI Taxonomy" id="2569760"/>
    <lineage>
        <taxon>Bacteria</taxon>
        <taxon>Bacillati</taxon>
        <taxon>Candidatus Sysuimicrobiota</taxon>
        <taxon>Candidatus Sysuimicrobiia</taxon>
        <taxon>Candidatus Sysuimicrobiales</taxon>
        <taxon>Candidatus Segetimicrobiaceae</taxon>
        <taxon>Candidatus Segetimicrobium</taxon>
    </lineage>
</organism>
<evidence type="ECO:0000313" key="2">
    <source>
        <dbReference type="Proteomes" id="UP000320393"/>
    </source>
</evidence>
<protein>
    <submittedName>
        <fullName evidence="1">Extracellular solute-binding protein</fullName>
    </submittedName>
</protein>
<gene>
    <name evidence="1" type="ORF">E6H02_00550</name>
</gene>
<dbReference type="InterPro" id="IPR006059">
    <property type="entry name" value="SBP"/>
</dbReference>
<dbReference type="Gene3D" id="3.40.190.10">
    <property type="entry name" value="Periplasmic binding protein-like II"/>
    <property type="match status" value="1"/>
</dbReference>
<dbReference type="SUPFAM" id="SSF53850">
    <property type="entry name" value="Periplasmic binding protein-like II"/>
    <property type="match status" value="1"/>
</dbReference>
<dbReference type="Proteomes" id="UP000320393">
    <property type="component" value="Unassembled WGS sequence"/>
</dbReference>
<sequence length="444" mass="49636">MAAGAAVLALLPPVQAQQRITTIKAWTIGPDAPSVTRFSNLQAAAERLNADLRREGVQYQIKVEGSFDTTNWDQFLRRVLLAFQGGDPPDIVQASAALSTTWAAAGFLAPLDDYVPKYKPFSDIVPALWTSVKYKGKTWGIPQDTEARPLYFNKVLLKKLGWTDQQIADLPKRIASGTFTWDDVMAVAKDAQQKHIIEPGKGYYHRPFNGPDFMQWYRSFGGRDYDAQTGKLVFNKAAALRYYRWLRAGVDAGIIERDRINNDWNRFHQPITDGDGKVLFWSGGTWNWAEWSQQWVTARGGEAWLFDHFGYAPHPAYVKGGKPITLSNPQAYMVSAASKNKDVAIRLLADTMAPDLDAKHAIGSGHLPVLNRTVALVNNRFLKEVSYLLTYTTFQPPHPDLPKWQDAFFRGVSAVESGNTTPEQAVDVVSGEMQRTLSDQVTVE</sequence>
<evidence type="ECO:0000313" key="1">
    <source>
        <dbReference type="EMBL" id="TMJ16653.1"/>
    </source>
</evidence>